<keyword evidence="3" id="KW-0443">Lipid metabolism</keyword>
<name>A0A0A9X842_LYGHE</name>
<accession>A0A0A9X842</accession>
<dbReference type="PANTHER" id="PTHR43856:SF1">
    <property type="entry name" value="MITOCHONDRIAL CARDIOLIPIN HYDROLASE"/>
    <property type="match status" value="1"/>
</dbReference>
<evidence type="ECO:0000313" key="9">
    <source>
        <dbReference type="EMBL" id="JAG14988.1"/>
    </source>
</evidence>
<dbReference type="InterPro" id="IPR051406">
    <property type="entry name" value="PLD_domain"/>
</dbReference>
<evidence type="ECO:0000313" key="10">
    <source>
        <dbReference type="EMBL" id="JAG48580.1"/>
    </source>
</evidence>
<feature type="transmembrane region" description="Helical" evidence="7">
    <location>
        <begin position="6"/>
        <end position="26"/>
    </location>
</feature>
<evidence type="ECO:0000259" key="8">
    <source>
        <dbReference type="PROSITE" id="PS50035"/>
    </source>
</evidence>
<gene>
    <name evidence="9" type="ORF">CM83_23815</name>
</gene>
<reference evidence="10" key="3">
    <citation type="submission" date="2014-09" db="EMBL/GenBank/DDBJ databases">
        <authorList>
            <person name="Magalhaes I.L.F."/>
            <person name="Oliveira U."/>
            <person name="Santos F.R."/>
            <person name="Vidigal T.H.D.A."/>
            <person name="Brescovit A.D."/>
            <person name="Santos A.J."/>
        </authorList>
    </citation>
    <scope>NUCLEOTIDE SEQUENCE</scope>
</reference>
<keyword evidence="2" id="KW-0442">Lipid degradation</keyword>
<evidence type="ECO:0000256" key="1">
    <source>
        <dbReference type="ARBA" id="ARBA00022801"/>
    </source>
</evidence>
<keyword evidence="7" id="KW-0812">Transmembrane</keyword>
<dbReference type="GO" id="GO:0016042">
    <property type="term" value="P:lipid catabolic process"/>
    <property type="evidence" value="ECO:0007669"/>
    <property type="project" value="UniProtKB-KW"/>
</dbReference>
<dbReference type="EMBL" id="GBRD01017247">
    <property type="protein sequence ID" value="JAG48580.1"/>
    <property type="molecule type" value="Transcribed_RNA"/>
</dbReference>
<dbReference type="InterPro" id="IPR025202">
    <property type="entry name" value="PLD-like_dom"/>
</dbReference>
<keyword evidence="7" id="KW-1133">Transmembrane helix</keyword>
<keyword evidence="1 9" id="KW-0378">Hydrolase</keyword>
<dbReference type="EMBL" id="GBHO01028616">
    <property type="protein sequence ID" value="JAG14988.1"/>
    <property type="molecule type" value="Transcribed_RNA"/>
</dbReference>
<evidence type="ECO:0000256" key="6">
    <source>
        <dbReference type="ARBA" id="ARBA00043167"/>
    </source>
</evidence>
<evidence type="ECO:0000256" key="7">
    <source>
        <dbReference type="SAM" id="Phobius"/>
    </source>
</evidence>
<dbReference type="PROSITE" id="PS50035">
    <property type="entry name" value="PLD"/>
    <property type="match status" value="1"/>
</dbReference>
<reference evidence="9" key="2">
    <citation type="submission" date="2014-07" db="EMBL/GenBank/DDBJ databases">
        <authorList>
            <person name="Hull J."/>
        </authorList>
    </citation>
    <scope>NUCLEOTIDE SEQUENCE</scope>
</reference>
<sequence length="241" mass="27472">MMTVNIKDALLVVGGTVGIASLFYVIRETFLKADRDFQKWKAEFHKELGIDRLKLNKNLAFGIQTRSCDVHVAGAVKCKDLECSYGPLSFMLDVIGRAKKSVDVCIYIITAQVFADAIIDARNRGLRVRIIGDSDMSFSAQSSINLFRQLEFPVRQRMSHYIMHHKFILVDDEIVMNGSLNFTMTGALGNWENVIVSSCPEIVQPFLIEFQTLWDEFHPNNPISETEIHRSTRKTKNMTFM</sequence>
<organism evidence="9">
    <name type="scientific">Lygus hesperus</name>
    <name type="common">Western plant bug</name>
    <dbReference type="NCBI Taxonomy" id="30085"/>
    <lineage>
        <taxon>Eukaryota</taxon>
        <taxon>Metazoa</taxon>
        <taxon>Ecdysozoa</taxon>
        <taxon>Arthropoda</taxon>
        <taxon>Hexapoda</taxon>
        <taxon>Insecta</taxon>
        <taxon>Pterygota</taxon>
        <taxon>Neoptera</taxon>
        <taxon>Paraneoptera</taxon>
        <taxon>Hemiptera</taxon>
        <taxon>Heteroptera</taxon>
        <taxon>Panheteroptera</taxon>
        <taxon>Cimicomorpha</taxon>
        <taxon>Miridae</taxon>
        <taxon>Mirini</taxon>
        <taxon>Lygus</taxon>
    </lineage>
</organism>
<dbReference type="PANTHER" id="PTHR43856">
    <property type="entry name" value="CARDIOLIPIN HYDROLASE"/>
    <property type="match status" value="1"/>
</dbReference>
<evidence type="ECO:0000256" key="5">
    <source>
        <dbReference type="ARBA" id="ARBA00040549"/>
    </source>
</evidence>
<dbReference type="GO" id="GO:0005739">
    <property type="term" value="C:mitochondrion"/>
    <property type="evidence" value="ECO:0007669"/>
    <property type="project" value="TreeGrafter"/>
</dbReference>
<comment type="similarity">
    <text evidence="4">Belongs to the phospholipase D family. MitoPLD/Zucchini subfamily.</text>
</comment>
<dbReference type="Gene3D" id="3.30.870.10">
    <property type="entry name" value="Endonuclease Chain A"/>
    <property type="match status" value="1"/>
</dbReference>
<dbReference type="SUPFAM" id="SSF56024">
    <property type="entry name" value="Phospholipase D/nuclease"/>
    <property type="match status" value="1"/>
</dbReference>
<dbReference type="AlphaFoldDB" id="A0A0A9X842"/>
<reference evidence="9" key="1">
    <citation type="journal article" date="2014" name="PLoS ONE">
        <title>Transcriptome-Based Identification of ABC Transporters in the Western Tarnished Plant Bug Lygus hesperus.</title>
        <authorList>
            <person name="Hull J.J."/>
            <person name="Chaney K."/>
            <person name="Geib S.M."/>
            <person name="Fabrick J.A."/>
            <person name="Brent C.S."/>
            <person name="Walsh D."/>
            <person name="Lavine L.C."/>
        </authorList>
    </citation>
    <scope>NUCLEOTIDE SEQUENCE</scope>
</reference>
<keyword evidence="7" id="KW-0472">Membrane</keyword>
<protein>
    <recommendedName>
        <fullName evidence="5">Mitochondrial cardiolipin hydrolase</fullName>
    </recommendedName>
    <alternativeName>
        <fullName evidence="6">Mitochondrial phospholipase</fullName>
    </alternativeName>
</protein>
<evidence type="ECO:0000256" key="2">
    <source>
        <dbReference type="ARBA" id="ARBA00022963"/>
    </source>
</evidence>
<dbReference type="GO" id="GO:0034587">
    <property type="term" value="P:piRNA processing"/>
    <property type="evidence" value="ECO:0007669"/>
    <property type="project" value="TreeGrafter"/>
</dbReference>
<evidence type="ECO:0000256" key="4">
    <source>
        <dbReference type="ARBA" id="ARBA00038012"/>
    </source>
</evidence>
<proteinExistence type="inferred from homology"/>
<dbReference type="InterPro" id="IPR001736">
    <property type="entry name" value="PLipase_D/transphosphatidylase"/>
</dbReference>
<dbReference type="Pfam" id="PF13091">
    <property type="entry name" value="PLDc_2"/>
    <property type="match status" value="1"/>
</dbReference>
<evidence type="ECO:0000256" key="3">
    <source>
        <dbReference type="ARBA" id="ARBA00023098"/>
    </source>
</evidence>
<feature type="domain" description="PLD phosphodiesterase" evidence="8">
    <location>
        <begin position="159"/>
        <end position="186"/>
    </location>
</feature>
<dbReference type="SMART" id="SM00155">
    <property type="entry name" value="PLDc"/>
    <property type="match status" value="1"/>
</dbReference>
<dbReference type="GO" id="GO:0016891">
    <property type="term" value="F:RNA endonuclease activity producing 5'-phosphomonoesters, hydrolytic mechanism"/>
    <property type="evidence" value="ECO:0007669"/>
    <property type="project" value="TreeGrafter"/>
</dbReference>